<keyword evidence="3" id="KW-1003">Cell membrane</keyword>
<gene>
    <name evidence="11" type="ORF">J2Z20_003531</name>
</gene>
<evidence type="ECO:0000256" key="9">
    <source>
        <dbReference type="SAM" id="Phobius"/>
    </source>
</evidence>
<organism evidence="11 12">
    <name type="scientific">Paenibacillus sediminis</name>
    <dbReference type="NCBI Taxonomy" id="664909"/>
    <lineage>
        <taxon>Bacteria</taxon>
        <taxon>Bacillati</taxon>
        <taxon>Bacillota</taxon>
        <taxon>Bacilli</taxon>
        <taxon>Bacillales</taxon>
        <taxon>Paenibacillaceae</taxon>
        <taxon>Paenibacillus</taxon>
    </lineage>
</organism>
<dbReference type="PANTHER" id="PTHR30329:SF21">
    <property type="entry name" value="LIPOPROTEIN YIAD-RELATED"/>
    <property type="match status" value="1"/>
</dbReference>
<dbReference type="PROSITE" id="PS51123">
    <property type="entry name" value="OMPA_2"/>
    <property type="match status" value="1"/>
</dbReference>
<keyword evidence="5 9" id="KW-1133">Transmembrane helix</keyword>
<evidence type="ECO:0000256" key="3">
    <source>
        <dbReference type="ARBA" id="ARBA00022475"/>
    </source>
</evidence>
<comment type="similarity">
    <text evidence="2">Belongs to the MotB family.</text>
</comment>
<dbReference type="InterPro" id="IPR050330">
    <property type="entry name" value="Bact_OuterMem_StrucFunc"/>
</dbReference>
<evidence type="ECO:0000256" key="4">
    <source>
        <dbReference type="ARBA" id="ARBA00022692"/>
    </source>
</evidence>
<protein>
    <submittedName>
        <fullName evidence="11">Chemotaxis protein MotB</fullName>
    </submittedName>
</protein>
<comment type="subcellular location">
    <subcellularLocation>
        <location evidence="1">Cell membrane</location>
        <topology evidence="1">Single-pass membrane protein</topology>
    </subcellularLocation>
</comment>
<comment type="caution">
    <text evidence="11">The sequence shown here is derived from an EMBL/GenBank/DDBJ whole genome shotgun (WGS) entry which is preliminary data.</text>
</comment>
<keyword evidence="12" id="KW-1185">Reference proteome</keyword>
<evidence type="ECO:0000313" key="11">
    <source>
        <dbReference type="EMBL" id="MBP1938591.1"/>
    </source>
</evidence>
<dbReference type="Gene3D" id="3.30.1330.60">
    <property type="entry name" value="OmpA-like domain"/>
    <property type="match status" value="1"/>
</dbReference>
<keyword evidence="4 9" id="KW-0812">Transmembrane</keyword>
<evidence type="ECO:0000256" key="5">
    <source>
        <dbReference type="ARBA" id="ARBA00022989"/>
    </source>
</evidence>
<dbReference type="NCBIfam" id="NF005831">
    <property type="entry name" value="PRK07734.1"/>
    <property type="match status" value="1"/>
</dbReference>
<proteinExistence type="inferred from homology"/>
<dbReference type="CDD" id="cd07185">
    <property type="entry name" value="OmpA_C-like"/>
    <property type="match status" value="1"/>
</dbReference>
<dbReference type="Proteomes" id="UP001519273">
    <property type="component" value="Unassembled WGS sequence"/>
</dbReference>
<feature type="coiled-coil region" evidence="8">
    <location>
        <begin position="88"/>
        <end position="115"/>
    </location>
</feature>
<feature type="domain" description="OmpA-like" evidence="10">
    <location>
        <begin position="128"/>
        <end position="250"/>
    </location>
</feature>
<dbReference type="Pfam" id="PF13677">
    <property type="entry name" value="MotB_plug"/>
    <property type="match status" value="1"/>
</dbReference>
<evidence type="ECO:0000256" key="6">
    <source>
        <dbReference type="ARBA" id="ARBA00023136"/>
    </source>
</evidence>
<feature type="transmembrane region" description="Helical" evidence="9">
    <location>
        <begin position="20"/>
        <end position="40"/>
    </location>
</feature>
<evidence type="ECO:0000259" key="10">
    <source>
        <dbReference type="PROSITE" id="PS51123"/>
    </source>
</evidence>
<reference evidence="11 12" key="1">
    <citation type="submission" date="2021-03" db="EMBL/GenBank/DDBJ databases">
        <title>Genomic Encyclopedia of Type Strains, Phase IV (KMG-IV): sequencing the most valuable type-strain genomes for metagenomic binning, comparative biology and taxonomic classification.</title>
        <authorList>
            <person name="Goeker M."/>
        </authorList>
    </citation>
    <scope>NUCLEOTIDE SEQUENCE [LARGE SCALE GENOMIC DNA]</scope>
    <source>
        <strain evidence="11 12">DSM 23491</strain>
    </source>
</reference>
<accession>A0ABS4H7Z1</accession>
<evidence type="ECO:0000256" key="2">
    <source>
        <dbReference type="ARBA" id="ARBA00008914"/>
    </source>
</evidence>
<dbReference type="SUPFAM" id="SSF103088">
    <property type="entry name" value="OmpA-like"/>
    <property type="match status" value="1"/>
</dbReference>
<dbReference type="RefSeq" id="WP_209853214.1">
    <property type="nucleotide sequence ID" value="NZ_CBCRVE010000018.1"/>
</dbReference>
<dbReference type="InterPro" id="IPR006665">
    <property type="entry name" value="OmpA-like"/>
</dbReference>
<sequence length="262" mass="29500">MAKKTRHESHEEHNDESWLLPYSDLMTLLLALFIVLYSMSTTDAKKFEEMSQAFKTVLDGGTGVMDQNSTTQNPKDPIVGRPRTAMDAAELAALKQKEQEDLEKLKKQIDQYIKENGLTSELSTKLNQSELVITISDVALFPSGDAAVKPEARILAKAISNMLQQFPNYNILVSGHTDNVPIYNDQFESNWELSSARALNFMKILLLNQHLDPKKFSAVGYGEYHPVADNNTNEGRAKNRRVEVSILRKYQSNVQSIQVPAK</sequence>
<evidence type="ECO:0000313" key="12">
    <source>
        <dbReference type="Proteomes" id="UP001519273"/>
    </source>
</evidence>
<keyword evidence="8" id="KW-0175">Coiled coil</keyword>
<dbReference type="EMBL" id="JAGGKP010000018">
    <property type="protein sequence ID" value="MBP1938591.1"/>
    <property type="molecule type" value="Genomic_DNA"/>
</dbReference>
<dbReference type="PANTHER" id="PTHR30329">
    <property type="entry name" value="STATOR ELEMENT OF FLAGELLAR MOTOR COMPLEX"/>
    <property type="match status" value="1"/>
</dbReference>
<name>A0ABS4H7Z1_9BACL</name>
<evidence type="ECO:0000256" key="1">
    <source>
        <dbReference type="ARBA" id="ARBA00004162"/>
    </source>
</evidence>
<evidence type="ECO:0000256" key="8">
    <source>
        <dbReference type="SAM" id="Coils"/>
    </source>
</evidence>
<dbReference type="InterPro" id="IPR025713">
    <property type="entry name" value="MotB-like_N_dom"/>
</dbReference>
<keyword evidence="6 7" id="KW-0472">Membrane</keyword>
<dbReference type="InterPro" id="IPR036737">
    <property type="entry name" value="OmpA-like_sf"/>
</dbReference>
<dbReference type="Pfam" id="PF00691">
    <property type="entry name" value="OmpA"/>
    <property type="match status" value="1"/>
</dbReference>
<evidence type="ECO:0000256" key="7">
    <source>
        <dbReference type="PROSITE-ProRule" id="PRU00473"/>
    </source>
</evidence>